<dbReference type="Pfam" id="PF11306">
    <property type="entry name" value="DUF3108"/>
    <property type="match status" value="1"/>
</dbReference>
<feature type="signal peptide" evidence="1">
    <location>
        <begin position="1"/>
        <end position="22"/>
    </location>
</feature>
<dbReference type="RefSeq" id="WP_264136566.1">
    <property type="nucleotide sequence ID" value="NZ_JAOYOD010000001.1"/>
</dbReference>
<organism evidence="2 3">
    <name type="scientific">Reichenbachiella ulvae</name>
    <dbReference type="NCBI Taxonomy" id="2980104"/>
    <lineage>
        <taxon>Bacteria</taxon>
        <taxon>Pseudomonadati</taxon>
        <taxon>Bacteroidota</taxon>
        <taxon>Cytophagia</taxon>
        <taxon>Cytophagales</taxon>
        <taxon>Reichenbachiellaceae</taxon>
        <taxon>Reichenbachiella</taxon>
    </lineage>
</organism>
<keyword evidence="1" id="KW-0732">Signal</keyword>
<dbReference type="Proteomes" id="UP001300692">
    <property type="component" value="Unassembled WGS sequence"/>
</dbReference>
<sequence length="269" mass="31238">MKLSFIKAYLSIFLLLSGPSYAQSKNPGDGKEKKMKAENLEYKFKLGWFTLGGGSLSFQENSRIINNDYHHVVKAHAYTDGMAAFFTDMDDDYLSIINSKSLQPYFSEKHVTIKNGFWDQWNQFDREKNIIDVKAIKTKKDEKDPRAWKVNMTDDSYDIVSTLVYFMDVNWFRVPKGDTVTIRCHYDKKVYPVCLIYNGIEKIKFEEDKVSAHRVQIYFPEDRKYTVGRPIFGWMSTDGRNIPLVIQSKMAFGNARCELTAIDGEDPDF</sequence>
<evidence type="ECO:0000256" key="1">
    <source>
        <dbReference type="SAM" id="SignalP"/>
    </source>
</evidence>
<dbReference type="InterPro" id="IPR021457">
    <property type="entry name" value="DUF3108"/>
</dbReference>
<feature type="chain" id="PRO_5046270987" evidence="1">
    <location>
        <begin position="23"/>
        <end position="269"/>
    </location>
</feature>
<comment type="caution">
    <text evidence="2">The sequence shown here is derived from an EMBL/GenBank/DDBJ whole genome shotgun (WGS) entry which is preliminary data.</text>
</comment>
<accession>A0ABT3CR87</accession>
<proteinExistence type="predicted"/>
<evidence type="ECO:0000313" key="3">
    <source>
        <dbReference type="Proteomes" id="UP001300692"/>
    </source>
</evidence>
<protein>
    <submittedName>
        <fullName evidence="2">DUF3108 domain-containing protein</fullName>
    </submittedName>
</protein>
<evidence type="ECO:0000313" key="2">
    <source>
        <dbReference type="EMBL" id="MCV9385783.1"/>
    </source>
</evidence>
<dbReference type="EMBL" id="JAOYOD010000001">
    <property type="protein sequence ID" value="MCV9385783.1"/>
    <property type="molecule type" value="Genomic_DNA"/>
</dbReference>
<name>A0ABT3CR87_9BACT</name>
<gene>
    <name evidence="2" type="ORF">N7U62_03870</name>
</gene>
<reference evidence="2 3" key="1">
    <citation type="submission" date="2022-10" db="EMBL/GenBank/DDBJ databases">
        <title>Comparative genomics and taxonomic characterization of three novel marine species of genus Reichenbachiella exhibiting antioxidant and polysaccharide degradation activities.</title>
        <authorList>
            <person name="Muhammad N."/>
            <person name="Lee Y.-J."/>
            <person name="Ko J."/>
            <person name="Kim S.-G."/>
        </authorList>
    </citation>
    <scope>NUCLEOTIDE SEQUENCE [LARGE SCALE GENOMIC DNA]</scope>
    <source>
        <strain evidence="2 3">ABR2-5</strain>
    </source>
</reference>
<keyword evidence="3" id="KW-1185">Reference proteome</keyword>